<dbReference type="InterPro" id="IPR050177">
    <property type="entry name" value="Lipid_A_modif_metabolic_enz"/>
</dbReference>
<dbReference type="SUPFAM" id="SSF51735">
    <property type="entry name" value="NAD(P)-binding Rossmann-fold domains"/>
    <property type="match status" value="1"/>
</dbReference>
<dbReference type="CDD" id="cd08946">
    <property type="entry name" value="SDR_e"/>
    <property type="match status" value="1"/>
</dbReference>
<proteinExistence type="predicted"/>
<dbReference type="PANTHER" id="PTHR43245">
    <property type="entry name" value="BIFUNCTIONAL POLYMYXIN RESISTANCE PROTEIN ARNA"/>
    <property type="match status" value="1"/>
</dbReference>
<gene>
    <name evidence="2" type="ORF">CK501_14495</name>
</gene>
<evidence type="ECO:0000313" key="2">
    <source>
        <dbReference type="EMBL" id="PAU77896.1"/>
    </source>
</evidence>
<dbReference type="InterPro" id="IPR036291">
    <property type="entry name" value="NAD(P)-bd_dom_sf"/>
</dbReference>
<dbReference type="EMBL" id="NSKD01000008">
    <property type="protein sequence ID" value="PAU77896.1"/>
    <property type="molecule type" value="Genomic_DNA"/>
</dbReference>
<accession>A0A2A2EXK3</accession>
<evidence type="ECO:0000313" key="3">
    <source>
        <dbReference type="Proteomes" id="UP000218896"/>
    </source>
</evidence>
<evidence type="ECO:0000259" key="1">
    <source>
        <dbReference type="Pfam" id="PF01370"/>
    </source>
</evidence>
<organism evidence="2 3">
    <name type="scientific">Halovibrio salipaludis</name>
    <dbReference type="NCBI Taxonomy" id="2032626"/>
    <lineage>
        <taxon>Bacteria</taxon>
        <taxon>Pseudomonadati</taxon>
        <taxon>Pseudomonadota</taxon>
        <taxon>Gammaproteobacteria</taxon>
        <taxon>Oceanospirillales</taxon>
        <taxon>Halomonadaceae</taxon>
        <taxon>Halovibrio</taxon>
    </lineage>
</organism>
<dbReference type="InterPro" id="IPR001509">
    <property type="entry name" value="Epimerase_deHydtase"/>
</dbReference>
<sequence>MQTVLVTGAGGYIGSVLVPKLIEHGYQVRAIDRYFFGEDKLVPHKKLEVIKEDSRRLTPEHFQDVDYVIDLVAISNDPSGELFSEPTWQINYYSRAKTAQMAKQAGVKRYILPSSCSIYGFQDDVADETTSTNPLTVYARANEKAENDTLPLADENFVVTVMRQATVFGYSPRMRFDLAINGMTYGAYTNKTLPLMRDGSQYRPMLHVQDTTDVMALLLQAEPNKINGEIFNVGSAENTYQLGDLGKRVAKTVGELLGETIDIEWYGEPDHRSYQVSFEKIETTLGWKASRTAETGTREIVEKLKAGELDKTDQTLTLNWYQELTKWHRIIKDIERHGGILDIE</sequence>
<dbReference type="Proteomes" id="UP000218896">
    <property type="component" value="Unassembled WGS sequence"/>
</dbReference>
<feature type="domain" description="NAD-dependent epimerase/dehydratase" evidence="1">
    <location>
        <begin position="4"/>
        <end position="234"/>
    </location>
</feature>
<protein>
    <submittedName>
        <fullName evidence="2">NAD-dependent dehydratase</fullName>
    </submittedName>
</protein>
<dbReference type="AlphaFoldDB" id="A0A2A2EXK3"/>
<reference evidence="2 3" key="1">
    <citation type="submission" date="2017-08" db="EMBL/GenBank/DDBJ databases">
        <title>Halovibrio sewagensis sp. nov., isolated from wastewater of high salinity.</title>
        <authorList>
            <person name="Dong X."/>
            <person name="Zhang G."/>
        </authorList>
    </citation>
    <scope>NUCLEOTIDE SEQUENCE [LARGE SCALE GENOMIC DNA]</scope>
    <source>
        <strain evidence="2 3">YL5-2</strain>
    </source>
</reference>
<dbReference type="PANTHER" id="PTHR43245:SF23">
    <property type="entry name" value="NAD(P)-BINDING DOMAIN-CONTAINING PROTEIN"/>
    <property type="match status" value="1"/>
</dbReference>
<keyword evidence="3" id="KW-1185">Reference proteome</keyword>
<dbReference type="Pfam" id="PF01370">
    <property type="entry name" value="Epimerase"/>
    <property type="match status" value="1"/>
</dbReference>
<dbReference type="RefSeq" id="WP_095618461.1">
    <property type="nucleotide sequence ID" value="NZ_NSKD01000008.1"/>
</dbReference>
<dbReference type="Gene3D" id="3.40.50.720">
    <property type="entry name" value="NAD(P)-binding Rossmann-like Domain"/>
    <property type="match status" value="1"/>
</dbReference>
<name>A0A2A2EXK3_9GAMM</name>
<comment type="caution">
    <text evidence="2">The sequence shown here is derived from an EMBL/GenBank/DDBJ whole genome shotgun (WGS) entry which is preliminary data.</text>
</comment>
<dbReference type="OrthoDB" id="9803010at2"/>